<evidence type="ECO:0000259" key="2">
    <source>
        <dbReference type="Pfam" id="PF13439"/>
    </source>
</evidence>
<feature type="domain" description="Glycosyltransferase subfamily 4-like N-terminal" evidence="2">
    <location>
        <begin position="16"/>
        <end position="210"/>
    </location>
</feature>
<dbReference type="Pfam" id="PF00534">
    <property type="entry name" value="Glycos_transf_1"/>
    <property type="match status" value="1"/>
</dbReference>
<dbReference type="PANTHER" id="PTHR12526">
    <property type="entry name" value="GLYCOSYLTRANSFERASE"/>
    <property type="match status" value="1"/>
</dbReference>
<dbReference type="Gene3D" id="3.40.50.2000">
    <property type="entry name" value="Glycogen Phosphorylase B"/>
    <property type="match status" value="2"/>
</dbReference>
<name>A0A5J4SCV5_9ZZZZ</name>
<dbReference type="Pfam" id="PF13439">
    <property type="entry name" value="Glyco_transf_4"/>
    <property type="match status" value="1"/>
</dbReference>
<accession>A0A5J4SCV5</accession>
<dbReference type="CDD" id="cd03823">
    <property type="entry name" value="GT4_ExpE7-like"/>
    <property type="match status" value="1"/>
</dbReference>
<dbReference type="GO" id="GO:0016757">
    <property type="term" value="F:glycosyltransferase activity"/>
    <property type="evidence" value="ECO:0007669"/>
    <property type="project" value="UniProtKB-KW"/>
</dbReference>
<dbReference type="AlphaFoldDB" id="A0A5J4SCV5"/>
<dbReference type="EMBL" id="SNRY01000283">
    <property type="protein sequence ID" value="KAA6343180.1"/>
    <property type="molecule type" value="Genomic_DNA"/>
</dbReference>
<keyword evidence="3" id="KW-0808">Transferase</keyword>
<sequence length="401" mass="46000">MKRILFINSLYFPNIIGGAEIIMQEQAEHFNQMGYHVAVLTTGEKSNGLNTDMVNGIKVYRAGIKNIYWFYTPNKPNKYVRMLWHLKDIYNKGMRTYVKEVIDIEKPDVVFCHNLCGFSISAWDEIKAARLPIIQVLHDLYLMCPRSTMFKKGHACEKQCDVCHWMCLNHREKSQVVDAVVGVSAYMLNRLKQSGYFENVPSYVIHNARNISEPSKKLFWNGTAPLRLGYIGTLSKVKGVEWLITQFKHLNNINAILTIAGRGESIEYEKYLKELALEDNRITFSGYIKRENLFSQIDVLIVPSIWNEPLGMVAIESCAYHVPVIATKMGGLPEIIKDGVNGWLCDVDNSDSLGKTILHIYNSPELLHSVSNRARESVSEMLDMERMMIKYEELVCPYRNV</sequence>
<dbReference type="SUPFAM" id="SSF53756">
    <property type="entry name" value="UDP-Glycosyltransferase/glycogen phosphorylase"/>
    <property type="match status" value="1"/>
</dbReference>
<dbReference type="InterPro" id="IPR001296">
    <property type="entry name" value="Glyco_trans_1"/>
</dbReference>
<evidence type="ECO:0000259" key="1">
    <source>
        <dbReference type="Pfam" id="PF00534"/>
    </source>
</evidence>
<feature type="domain" description="Glycosyl transferase family 1" evidence="1">
    <location>
        <begin position="228"/>
        <end position="376"/>
    </location>
</feature>
<gene>
    <name evidence="3" type="ORF">EZS27_009119</name>
</gene>
<comment type="caution">
    <text evidence="3">The sequence shown here is derived from an EMBL/GenBank/DDBJ whole genome shotgun (WGS) entry which is preliminary data.</text>
</comment>
<evidence type="ECO:0000313" key="3">
    <source>
        <dbReference type="EMBL" id="KAA6343180.1"/>
    </source>
</evidence>
<dbReference type="InterPro" id="IPR028098">
    <property type="entry name" value="Glyco_trans_4-like_N"/>
</dbReference>
<organism evidence="3">
    <name type="scientific">termite gut metagenome</name>
    <dbReference type="NCBI Taxonomy" id="433724"/>
    <lineage>
        <taxon>unclassified sequences</taxon>
        <taxon>metagenomes</taxon>
        <taxon>organismal metagenomes</taxon>
    </lineage>
</organism>
<dbReference type="EC" id="2.4.1.-" evidence="3"/>
<protein>
    <submittedName>
        <fullName evidence="3">N-acetyl-alpha-D-glucosaminyl L-malate synthase</fullName>
        <ecNumber evidence="3">2.4.1.-</ecNumber>
    </submittedName>
</protein>
<reference evidence="3" key="1">
    <citation type="submission" date="2019-03" db="EMBL/GenBank/DDBJ databases">
        <title>Single cell metagenomics reveals metabolic interactions within the superorganism composed of flagellate Streblomastix strix and complex community of Bacteroidetes bacteria on its surface.</title>
        <authorList>
            <person name="Treitli S.C."/>
            <person name="Kolisko M."/>
            <person name="Husnik F."/>
            <person name="Keeling P."/>
            <person name="Hampl V."/>
        </authorList>
    </citation>
    <scope>NUCLEOTIDE SEQUENCE</scope>
    <source>
        <strain evidence="3">STM</strain>
    </source>
</reference>
<proteinExistence type="predicted"/>
<keyword evidence="3" id="KW-0328">Glycosyltransferase</keyword>